<evidence type="ECO:0008006" key="5">
    <source>
        <dbReference type="Google" id="ProtNLM"/>
    </source>
</evidence>
<keyword evidence="2" id="KW-1133">Transmembrane helix</keyword>
<name>A0ABN8IBI0_9NEOP</name>
<feature type="non-terminal residue" evidence="3">
    <location>
        <position position="1"/>
    </location>
</feature>
<gene>
    <name evidence="3" type="ORF">IPOD504_LOCUS7699</name>
</gene>
<feature type="region of interest" description="Disordered" evidence="1">
    <location>
        <begin position="87"/>
        <end position="106"/>
    </location>
</feature>
<proteinExistence type="predicted"/>
<organism evidence="3 4">
    <name type="scientific">Iphiclides podalirius</name>
    <name type="common">scarce swallowtail</name>
    <dbReference type="NCBI Taxonomy" id="110791"/>
    <lineage>
        <taxon>Eukaryota</taxon>
        <taxon>Metazoa</taxon>
        <taxon>Ecdysozoa</taxon>
        <taxon>Arthropoda</taxon>
        <taxon>Hexapoda</taxon>
        <taxon>Insecta</taxon>
        <taxon>Pterygota</taxon>
        <taxon>Neoptera</taxon>
        <taxon>Endopterygota</taxon>
        <taxon>Lepidoptera</taxon>
        <taxon>Glossata</taxon>
        <taxon>Ditrysia</taxon>
        <taxon>Papilionoidea</taxon>
        <taxon>Papilionidae</taxon>
        <taxon>Papilioninae</taxon>
        <taxon>Iphiclides</taxon>
    </lineage>
</organism>
<evidence type="ECO:0000256" key="2">
    <source>
        <dbReference type="SAM" id="Phobius"/>
    </source>
</evidence>
<evidence type="ECO:0000256" key="1">
    <source>
        <dbReference type="SAM" id="MobiDB-lite"/>
    </source>
</evidence>
<accession>A0ABN8IBI0</accession>
<keyword evidence="2" id="KW-0472">Membrane</keyword>
<evidence type="ECO:0000313" key="3">
    <source>
        <dbReference type="EMBL" id="CAH2050823.1"/>
    </source>
</evidence>
<evidence type="ECO:0000313" key="4">
    <source>
        <dbReference type="Proteomes" id="UP000837857"/>
    </source>
</evidence>
<keyword evidence="4" id="KW-1185">Reference proteome</keyword>
<sequence>MSGVAQDTRGELFRDRSANNSSGLVFECINTLTVLYGVAFVLGAQSKLKRRTCFKFFDSTSEYVNSSAVFRAVDGLLRTVDHTESEAALGSDTGSNAATKKSGKGF</sequence>
<keyword evidence="2" id="KW-0812">Transmembrane</keyword>
<dbReference type="Proteomes" id="UP000837857">
    <property type="component" value="Chromosome 2"/>
</dbReference>
<feature type="transmembrane region" description="Helical" evidence="2">
    <location>
        <begin position="24"/>
        <end position="44"/>
    </location>
</feature>
<protein>
    <recommendedName>
        <fullName evidence="5">CASP-like protein</fullName>
    </recommendedName>
</protein>
<reference evidence="3" key="1">
    <citation type="submission" date="2022-03" db="EMBL/GenBank/DDBJ databases">
        <authorList>
            <person name="Martin H S."/>
        </authorList>
    </citation>
    <scope>NUCLEOTIDE SEQUENCE</scope>
</reference>
<dbReference type="EMBL" id="OW152814">
    <property type="protein sequence ID" value="CAH2050823.1"/>
    <property type="molecule type" value="Genomic_DNA"/>
</dbReference>